<evidence type="ECO:0000259" key="3">
    <source>
        <dbReference type="PROSITE" id="PS50882"/>
    </source>
</evidence>
<feature type="domain" description="YTH" evidence="3">
    <location>
        <begin position="617"/>
        <end position="763"/>
    </location>
</feature>
<accession>A0A660KKP1</accession>
<feature type="compositionally biased region" description="Polar residues" evidence="1">
    <location>
        <begin position="205"/>
        <end position="223"/>
    </location>
</feature>
<dbReference type="InterPro" id="IPR045168">
    <property type="entry name" value="YTH_prot"/>
</dbReference>
<dbReference type="OrthoDB" id="306690at2759"/>
<dbReference type="AlphaFoldDB" id="A0A660KKP1"/>
<dbReference type="PANTHER" id="PTHR12357">
    <property type="entry name" value="YTH YT521-B HOMOLOGY DOMAIN-CONTAINING"/>
    <property type="match status" value="1"/>
</dbReference>
<proteinExistence type="predicted"/>
<protein>
    <recommendedName>
        <fullName evidence="3">YTH domain-containing protein</fullName>
    </recommendedName>
</protein>
<keyword evidence="5" id="KW-1185">Reference proteome</keyword>
<sequence>MISAAHPRVMRAWFGKGAVVLFESPLLDEQNPLSSKTQTLGGCVRVCGRVRPVVSPTPSLLGFPSLYLSSKTSQKHYWVLGFYPSEEDLSTDTGHGHRCSSCRSYPYSISPSGCALNSEFCLLSDLLGFGSNCVFLLLILLVFFGAPPGGTKIWSLGLWQFKFMCLVCAATELASIILEATDLLQKLSLDSQTKTLEIPEPTKKPSANQYGSVDSGNATNGQIPSFERSVTPLLPEFIDPSMCYVPNGYPTTAYYYGGYEGTGSDWDEYSRYLNPDGVEMTSGVYGDNGSLMYHHGYGYAPYGPYSPAGSPVPTLGNDGQLYGPQHYQYPFFQPMTPTNGPYTPSPAASPQTDVSVSVAADQKPLPADASNGNSNGGSVKGNNASAPLKPNYQNSFVSNGSYGTGALPGRGPASNYQDARYNFDMMRSPLPWLDGPLLSDGQSRPVTSTAISNSISNGNNLPSSRNQNFRPNTNYMGLHHPRPMPGLSTAPGFMGRAYPPNKLYGQYGNAVRSGMGFGSHGYDSRANGRPWLVFDSKHKPRGRFGYGNENSDGLNELNKGPRFKSSKTKSFAPNVLAVKGQNEPVNATIDEEKDKMSVLPDREQYNKPDFPEDYTDAKLFVIKSYSEDDVHKSIKYNVWASTQNGNKKLHAAYQEAQEKSGGCPVFLFFSDVPNSLLKHITLENNENKPVTNSRDTQEVKLEPGLKMIKVFKEHSSKTCILDDFGFYEGRQKTIQEKKAKQLHFPKQVWEGKHTDEKKERANGELKTENSLEVASDLIKEPMPIPSAQTKEEVKLLENGSVAEKDLPKGAKPVIVAEKRIIANGVANGC</sequence>
<dbReference type="InterPro" id="IPR007275">
    <property type="entry name" value="YTH_domain"/>
</dbReference>
<dbReference type="Gene3D" id="3.10.590.10">
    <property type="entry name" value="ph1033 like domains"/>
    <property type="match status" value="2"/>
</dbReference>
<dbReference type="PROSITE" id="PS50882">
    <property type="entry name" value="YTH"/>
    <property type="match status" value="1"/>
</dbReference>
<dbReference type="GO" id="GO:0005737">
    <property type="term" value="C:cytoplasm"/>
    <property type="evidence" value="ECO:0007669"/>
    <property type="project" value="TreeGrafter"/>
</dbReference>
<reference evidence="4 5" key="1">
    <citation type="submission" date="2019-06" db="EMBL/GenBank/DDBJ databases">
        <title>A chromosomal-level reference genome of Carpinus fangiana (Coryloideae, Betulaceae).</title>
        <authorList>
            <person name="Yang X."/>
            <person name="Wang Z."/>
            <person name="Zhang L."/>
            <person name="Hao G."/>
            <person name="Liu J."/>
            <person name="Yang Y."/>
        </authorList>
    </citation>
    <scope>NUCLEOTIDE SEQUENCE [LARGE SCALE GENOMIC DNA]</scope>
    <source>
        <strain evidence="4">Cfa_2016G</strain>
        <tissue evidence="4">Leaf</tissue>
    </source>
</reference>
<feature type="transmembrane region" description="Helical" evidence="2">
    <location>
        <begin position="126"/>
        <end position="146"/>
    </location>
</feature>
<dbReference type="PANTHER" id="PTHR12357:SF99">
    <property type="entry name" value="YTH DOMAIN-CONTAINING PROTEIN ECT2-RELATED"/>
    <property type="match status" value="1"/>
</dbReference>
<keyword evidence="2" id="KW-0812">Transmembrane</keyword>
<feature type="region of interest" description="Disordered" evidence="1">
    <location>
        <begin position="197"/>
        <end position="223"/>
    </location>
</feature>
<feature type="compositionally biased region" description="Polar residues" evidence="1">
    <location>
        <begin position="335"/>
        <end position="355"/>
    </location>
</feature>
<keyword evidence="2" id="KW-1133">Transmembrane helix</keyword>
<dbReference type="CDD" id="cd21134">
    <property type="entry name" value="YTH"/>
    <property type="match status" value="1"/>
</dbReference>
<dbReference type="GO" id="GO:0003729">
    <property type="term" value="F:mRNA binding"/>
    <property type="evidence" value="ECO:0007669"/>
    <property type="project" value="TreeGrafter"/>
</dbReference>
<organism evidence="4 5">
    <name type="scientific">Carpinus fangiana</name>
    <dbReference type="NCBI Taxonomy" id="176857"/>
    <lineage>
        <taxon>Eukaryota</taxon>
        <taxon>Viridiplantae</taxon>
        <taxon>Streptophyta</taxon>
        <taxon>Embryophyta</taxon>
        <taxon>Tracheophyta</taxon>
        <taxon>Spermatophyta</taxon>
        <taxon>Magnoliopsida</taxon>
        <taxon>eudicotyledons</taxon>
        <taxon>Gunneridae</taxon>
        <taxon>Pentapetalae</taxon>
        <taxon>rosids</taxon>
        <taxon>fabids</taxon>
        <taxon>Fagales</taxon>
        <taxon>Betulaceae</taxon>
        <taxon>Carpinus</taxon>
    </lineage>
</organism>
<dbReference type="Pfam" id="PF04146">
    <property type="entry name" value="YTH"/>
    <property type="match status" value="2"/>
</dbReference>
<dbReference type="GO" id="GO:0061157">
    <property type="term" value="P:mRNA destabilization"/>
    <property type="evidence" value="ECO:0007669"/>
    <property type="project" value="TreeGrafter"/>
</dbReference>
<evidence type="ECO:0000313" key="4">
    <source>
        <dbReference type="EMBL" id="KAE8036912.1"/>
    </source>
</evidence>
<evidence type="ECO:0000256" key="1">
    <source>
        <dbReference type="SAM" id="MobiDB-lite"/>
    </source>
</evidence>
<feature type="region of interest" description="Disordered" evidence="1">
    <location>
        <begin position="333"/>
        <end position="389"/>
    </location>
</feature>
<name>A0A660KKP1_9ROSI</name>
<keyword evidence="2" id="KW-0472">Membrane</keyword>
<evidence type="ECO:0000313" key="5">
    <source>
        <dbReference type="Proteomes" id="UP000327013"/>
    </source>
</evidence>
<dbReference type="Proteomes" id="UP000327013">
    <property type="component" value="Chromosome 4"/>
</dbReference>
<gene>
    <name evidence="4" type="ORF">FH972_009544</name>
</gene>
<evidence type="ECO:0000256" key="2">
    <source>
        <dbReference type="SAM" id="Phobius"/>
    </source>
</evidence>
<dbReference type="EMBL" id="CM017324">
    <property type="protein sequence ID" value="KAE8036912.1"/>
    <property type="molecule type" value="Genomic_DNA"/>
</dbReference>